<keyword evidence="3" id="KW-1185">Reference proteome</keyword>
<feature type="signal peptide" evidence="1">
    <location>
        <begin position="1"/>
        <end position="22"/>
    </location>
</feature>
<dbReference type="Proteomes" id="UP000035963">
    <property type="component" value="Unassembled WGS sequence"/>
</dbReference>
<gene>
    <name evidence="2" type="ORF">EOS_23705</name>
</gene>
<comment type="caution">
    <text evidence="2">The sequence shown here is derived from an EMBL/GenBank/DDBJ whole genome shotgun (WGS) entry which is preliminary data.</text>
</comment>
<evidence type="ECO:0000313" key="2">
    <source>
        <dbReference type="EMBL" id="KLU23665.1"/>
    </source>
</evidence>
<dbReference type="PATRIC" id="fig|908627.4.peg.5286"/>
<reference evidence="2 3" key="1">
    <citation type="journal article" date="2015" name="Genome Announc.">
        <title>Draft Genome Sequence of Burkholderia sp. Strain PML1(12), an Ectomycorrhizosphere-Inhabiting Bacterium with Effective Mineral-Weathering Ability.</title>
        <authorList>
            <person name="Uroz S."/>
            <person name="Oger P."/>
        </authorList>
    </citation>
    <scope>NUCLEOTIDE SEQUENCE [LARGE SCALE GENOMIC DNA]</scope>
    <source>
        <strain evidence="3">PML1(12)</strain>
    </source>
</reference>
<feature type="chain" id="PRO_5005249104" evidence="1">
    <location>
        <begin position="23"/>
        <end position="67"/>
    </location>
</feature>
<evidence type="ECO:0000256" key="1">
    <source>
        <dbReference type="SAM" id="SignalP"/>
    </source>
</evidence>
<proteinExistence type="predicted"/>
<evidence type="ECO:0000313" key="3">
    <source>
        <dbReference type="Proteomes" id="UP000035963"/>
    </source>
</evidence>
<protein>
    <submittedName>
        <fullName evidence="2">Uncharacterized protein</fullName>
    </submittedName>
</protein>
<dbReference type="AlphaFoldDB" id="A0A0J1CSQ8"/>
<dbReference type="EMBL" id="AEJF01000143">
    <property type="protein sequence ID" value="KLU23665.1"/>
    <property type="molecule type" value="Genomic_DNA"/>
</dbReference>
<sequence length="67" mass="7591">MSRRFMIVERVAFALLTLSALADATFISYEKSPNFRDNIHEIVRVSKEVSLMYPAVGNDPWMPLASS</sequence>
<keyword evidence="1" id="KW-0732">Signal</keyword>
<dbReference type="OrthoDB" id="9009429at2"/>
<accession>A0A0J1CSQ8</accession>
<organism evidence="2 3">
    <name type="scientific">Caballeronia mineralivorans PML1(12)</name>
    <dbReference type="NCBI Taxonomy" id="908627"/>
    <lineage>
        <taxon>Bacteria</taxon>
        <taxon>Pseudomonadati</taxon>
        <taxon>Pseudomonadota</taxon>
        <taxon>Betaproteobacteria</taxon>
        <taxon>Burkholderiales</taxon>
        <taxon>Burkholderiaceae</taxon>
        <taxon>Caballeronia</taxon>
    </lineage>
</organism>
<name>A0A0J1CSQ8_9BURK</name>